<sequence length="578" mass="64784">MLKPPSGEQQSPSRTKTKSGCLTCKRIKCDEAKPHCLKCTSTGRKCDGYGSLAILQYTGSSVRLPLQLPPILRISGTERENRSFQFFYERTVPSLAGYCGSEFWNRLVLQVSQHEKSVWHALIALGSLHENFENDQQITGFWFTRQGQDKFAVQEYVTAIRALLGPSQIPTRDALQTSSLTVDVCLISCILFVCFEILSSHYDSAIGHVRSGIRIYSEIYYDPSSGTYRHPFFKPSTVTTLEMESLWRILNRLQTQALTLTRDDTDKFLSGSRPVRDFGLTKIPQSFRSVEEARDILEYYRWQFYREFHALGGMMDVTNPVKVSDEALVLLRIYEPFLEQWSIALNNFEQGRGTSLTARDKIGLSILKMHQCMHIIQLENGKFGDTAPSAWDRYNSLFEQVVVLGASVVDSMHGIQCLSLSTSQLNNLSKAGCLKPSFSLEAGIIAPLYDTATLCRDPVIRRKAVNVLRSASRQEGVFSSHVCAVFAEQVILIEETVAAGGTMDVEKDVSLLTLISEARYNQGEIKGSSEVPDAARLIYAYPTVNIMDKKVSFIIGQDQGMHIEIPLPAMKAMLDAEI</sequence>
<dbReference type="SUPFAM" id="SSF57701">
    <property type="entry name" value="Zn2/Cys6 DNA-binding domain"/>
    <property type="match status" value="1"/>
</dbReference>
<dbReference type="EMBL" id="VCAU01000223">
    <property type="protein sequence ID" value="KAF9882758.1"/>
    <property type="molecule type" value="Genomic_DNA"/>
</dbReference>
<dbReference type="PANTHER" id="PTHR36206">
    <property type="entry name" value="ASPERCRYPTIN BIOSYNTHESIS CLUSTER-SPECIFIC TRANSCRIPTION REGULATOR ATNN-RELATED"/>
    <property type="match status" value="1"/>
</dbReference>
<proteinExistence type="predicted"/>
<reference evidence="7" key="1">
    <citation type="journal article" date="2019" name="Beilstein J. Org. Chem.">
        <title>Nanangenines: drimane sesquiterpenoids as the dominant metabolite cohort of a novel Australian fungus, Aspergillus nanangensis.</title>
        <authorList>
            <person name="Lacey H.J."/>
            <person name="Gilchrist C.L.M."/>
            <person name="Crombie A."/>
            <person name="Kalaitzis J.A."/>
            <person name="Vuong D."/>
            <person name="Rutledge P.J."/>
            <person name="Turner P."/>
            <person name="Pitt J.I."/>
            <person name="Lacey E."/>
            <person name="Chooi Y.H."/>
            <person name="Piggott A.M."/>
        </authorList>
    </citation>
    <scope>NUCLEOTIDE SEQUENCE</scope>
    <source>
        <strain evidence="7">MST-FP2251</strain>
    </source>
</reference>
<dbReference type="GO" id="GO:0008270">
    <property type="term" value="F:zinc ion binding"/>
    <property type="evidence" value="ECO:0007669"/>
    <property type="project" value="InterPro"/>
</dbReference>
<keyword evidence="1" id="KW-0479">Metal-binding</keyword>
<reference evidence="7" key="2">
    <citation type="submission" date="2020-02" db="EMBL/GenBank/DDBJ databases">
        <authorList>
            <person name="Gilchrist C.L.M."/>
            <person name="Chooi Y.-H."/>
        </authorList>
    </citation>
    <scope>NUCLEOTIDE SEQUENCE</scope>
    <source>
        <strain evidence="7">MST-FP2251</strain>
    </source>
</reference>
<dbReference type="PANTHER" id="PTHR36206:SF12">
    <property type="entry name" value="ASPERCRYPTIN BIOSYNTHESIS CLUSTER-SPECIFIC TRANSCRIPTION REGULATOR ATNN-RELATED"/>
    <property type="match status" value="1"/>
</dbReference>
<keyword evidence="6" id="KW-0539">Nucleus</keyword>
<dbReference type="AlphaFoldDB" id="A0AAD4CAL4"/>
<name>A0AAD4CAL4_ASPNN</name>
<evidence type="ECO:0008006" key="9">
    <source>
        <dbReference type="Google" id="ProtNLM"/>
    </source>
</evidence>
<protein>
    <recommendedName>
        <fullName evidence="9">Zn(2)-C6 fungal-type domain-containing protein</fullName>
    </recommendedName>
</protein>
<evidence type="ECO:0000256" key="1">
    <source>
        <dbReference type="ARBA" id="ARBA00022723"/>
    </source>
</evidence>
<evidence type="ECO:0000256" key="2">
    <source>
        <dbReference type="ARBA" id="ARBA00022833"/>
    </source>
</evidence>
<evidence type="ECO:0000256" key="3">
    <source>
        <dbReference type="ARBA" id="ARBA00023015"/>
    </source>
</evidence>
<evidence type="ECO:0000256" key="5">
    <source>
        <dbReference type="ARBA" id="ARBA00023163"/>
    </source>
</evidence>
<evidence type="ECO:0000313" key="8">
    <source>
        <dbReference type="Proteomes" id="UP001194746"/>
    </source>
</evidence>
<evidence type="ECO:0000256" key="4">
    <source>
        <dbReference type="ARBA" id="ARBA00023125"/>
    </source>
</evidence>
<dbReference type="Proteomes" id="UP001194746">
    <property type="component" value="Unassembled WGS sequence"/>
</dbReference>
<accession>A0AAD4CAL4</accession>
<keyword evidence="3" id="KW-0805">Transcription regulation</keyword>
<organism evidence="7 8">
    <name type="scientific">Aspergillus nanangensis</name>
    <dbReference type="NCBI Taxonomy" id="2582783"/>
    <lineage>
        <taxon>Eukaryota</taxon>
        <taxon>Fungi</taxon>
        <taxon>Dikarya</taxon>
        <taxon>Ascomycota</taxon>
        <taxon>Pezizomycotina</taxon>
        <taxon>Eurotiomycetes</taxon>
        <taxon>Eurotiomycetidae</taxon>
        <taxon>Eurotiales</taxon>
        <taxon>Aspergillaceae</taxon>
        <taxon>Aspergillus</taxon>
        <taxon>Aspergillus subgen. Circumdati</taxon>
    </lineage>
</organism>
<evidence type="ECO:0000313" key="7">
    <source>
        <dbReference type="EMBL" id="KAF9882758.1"/>
    </source>
</evidence>
<dbReference type="CDD" id="cd00067">
    <property type="entry name" value="GAL4"/>
    <property type="match status" value="1"/>
</dbReference>
<keyword evidence="8" id="KW-1185">Reference proteome</keyword>
<dbReference type="Pfam" id="PF11951">
    <property type="entry name" value="Fungal_trans_2"/>
    <property type="match status" value="1"/>
</dbReference>
<dbReference type="InterPro" id="IPR052360">
    <property type="entry name" value="Transcr_Regulatory_Proteins"/>
</dbReference>
<dbReference type="GO" id="GO:0003677">
    <property type="term" value="F:DNA binding"/>
    <property type="evidence" value="ECO:0007669"/>
    <property type="project" value="UniProtKB-KW"/>
</dbReference>
<keyword evidence="2" id="KW-0862">Zinc</keyword>
<dbReference type="InterPro" id="IPR021858">
    <property type="entry name" value="Fun_TF"/>
</dbReference>
<keyword evidence="5" id="KW-0804">Transcription</keyword>
<evidence type="ECO:0000256" key="6">
    <source>
        <dbReference type="ARBA" id="ARBA00023242"/>
    </source>
</evidence>
<dbReference type="InterPro" id="IPR036864">
    <property type="entry name" value="Zn2-C6_fun-type_DNA-bd_sf"/>
</dbReference>
<comment type="caution">
    <text evidence="7">The sequence shown here is derived from an EMBL/GenBank/DDBJ whole genome shotgun (WGS) entry which is preliminary data.</text>
</comment>
<dbReference type="GO" id="GO:0000981">
    <property type="term" value="F:DNA-binding transcription factor activity, RNA polymerase II-specific"/>
    <property type="evidence" value="ECO:0007669"/>
    <property type="project" value="InterPro"/>
</dbReference>
<dbReference type="GO" id="GO:0009893">
    <property type="term" value="P:positive regulation of metabolic process"/>
    <property type="evidence" value="ECO:0007669"/>
    <property type="project" value="UniProtKB-ARBA"/>
</dbReference>
<keyword evidence="4" id="KW-0238">DNA-binding</keyword>
<dbReference type="InterPro" id="IPR001138">
    <property type="entry name" value="Zn2Cys6_DnaBD"/>
</dbReference>
<gene>
    <name evidence="7" type="ORF">FE257_005306</name>
</gene>